<gene>
    <name evidence="1" type="ORF">GLX27_003387</name>
</gene>
<accession>A0ABY8ET52</accession>
<name>A0ABY8ET52_MALFU</name>
<dbReference type="EMBL" id="CP046236">
    <property type="protein sequence ID" value="WFD48717.1"/>
    <property type="molecule type" value="Genomic_DNA"/>
</dbReference>
<dbReference type="Gene3D" id="3.40.50.620">
    <property type="entry name" value="HUPs"/>
    <property type="match status" value="1"/>
</dbReference>
<dbReference type="PANTHER" id="PTHR12196">
    <property type="entry name" value="DOMAIN OF UNKNOWN FUNCTION 71 DUF71 -CONTAINING PROTEIN"/>
    <property type="match status" value="1"/>
</dbReference>
<sequence length="95" mass="10296">MYQTVGHDAVQAVADALQVPLYRAHITGTAVNQDAVYGARDPRTSGAQVGDETEDLYRLLQTVKAAHPDVEGVSAGAILSNYQRVRVEHVYVAPY</sequence>
<protein>
    <submittedName>
        <fullName evidence="1">Diphthine--ammonia ligase</fullName>
        <ecNumber evidence="1">6.3.1.14</ecNumber>
    </submittedName>
</protein>
<dbReference type="InterPro" id="IPR030662">
    <property type="entry name" value="DPH6/MJ0570"/>
</dbReference>
<keyword evidence="2" id="KW-1185">Reference proteome</keyword>
<evidence type="ECO:0000313" key="1">
    <source>
        <dbReference type="EMBL" id="WFD48717.1"/>
    </source>
</evidence>
<organism evidence="1 2">
    <name type="scientific">Malassezia furfur</name>
    <name type="common">Pityriasis versicolor infection agent</name>
    <name type="synonym">Pityrosporum furfur</name>
    <dbReference type="NCBI Taxonomy" id="55194"/>
    <lineage>
        <taxon>Eukaryota</taxon>
        <taxon>Fungi</taxon>
        <taxon>Dikarya</taxon>
        <taxon>Basidiomycota</taxon>
        <taxon>Ustilaginomycotina</taxon>
        <taxon>Malasseziomycetes</taxon>
        <taxon>Malasseziales</taxon>
        <taxon>Malasseziaceae</taxon>
        <taxon>Malassezia</taxon>
    </lineage>
</organism>
<dbReference type="Proteomes" id="UP000818624">
    <property type="component" value="Chromosome 3"/>
</dbReference>
<dbReference type="EC" id="6.3.1.14" evidence="1"/>
<dbReference type="InterPro" id="IPR014729">
    <property type="entry name" value="Rossmann-like_a/b/a_fold"/>
</dbReference>
<dbReference type="SUPFAM" id="SSF52402">
    <property type="entry name" value="Adenine nucleotide alpha hydrolases-like"/>
    <property type="match status" value="1"/>
</dbReference>
<dbReference type="PANTHER" id="PTHR12196:SF2">
    <property type="entry name" value="DIPHTHINE--AMMONIA LIGASE"/>
    <property type="match status" value="1"/>
</dbReference>
<proteinExistence type="predicted"/>
<dbReference type="GO" id="GO:0017178">
    <property type="term" value="F:diphthine-ammonia ligase activity"/>
    <property type="evidence" value="ECO:0007669"/>
    <property type="project" value="UniProtKB-EC"/>
</dbReference>
<keyword evidence="1" id="KW-0436">Ligase</keyword>
<evidence type="ECO:0000313" key="2">
    <source>
        <dbReference type="Proteomes" id="UP000818624"/>
    </source>
</evidence>
<reference evidence="1 2" key="1">
    <citation type="journal article" date="2020" name="Elife">
        <title>Loss of centromere function drives karyotype evolution in closely related Malassezia species.</title>
        <authorList>
            <person name="Sankaranarayanan S.R."/>
            <person name="Ianiri G."/>
            <person name="Coelho M.A."/>
            <person name="Reza M.H."/>
            <person name="Thimmappa B.C."/>
            <person name="Ganguly P."/>
            <person name="Vadnala R.N."/>
            <person name="Sun S."/>
            <person name="Siddharthan R."/>
            <person name="Tellgren-Roth C."/>
            <person name="Dawson T.L."/>
            <person name="Heitman J."/>
            <person name="Sanyal K."/>
        </authorList>
    </citation>
    <scope>NUCLEOTIDE SEQUENCE [LARGE SCALE GENOMIC DNA]</scope>
    <source>
        <strain evidence="1">CBS14141</strain>
    </source>
</reference>